<dbReference type="WBParaSite" id="SMRG1_81750.1">
    <property type="protein sequence ID" value="SMRG1_81750.1"/>
    <property type="gene ID" value="SMRG1_81750"/>
</dbReference>
<feature type="compositionally biased region" description="Low complexity" evidence="1">
    <location>
        <begin position="547"/>
        <end position="599"/>
    </location>
</feature>
<evidence type="ECO:0000313" key="3">
    <source>
        <dbReference type="Proteomes" id="UP000050790"/>
    </source>
</evidence>
<feature type="region of interest" description="Disordered" evidence="1">
    <location>
        <begin position="537"/>
        <end position="616"/>
    </location>
</feature>
<dbReference type="PROSITE" id="PS51080">
    <property type="entry name" value="CTF_NFI_2"/>
    <property type="match status" value="1"/>
</dbReference>
<feature type="compositionally biased region" description="Low complexity" evidence="1">
    <location>
        <begin position="824"/>
        <end position="835"/>
    </location>
</feature>
<name>A0AA85AFC1_9TREM</name>
<feature type="compositionally biased region" description="Low complexity" evidence="1">
    <location>
        <begin position="93"/>
        <end position="105"/>
    </location>
</feature>
<evidence type="ECO:0000313" key="4">
    <source>
        <dbReference type="WBParaSite" id="SMRG1_81750.1"/>
    </source>
</evidence>
<feature type="region of interest" description="Disordered" evidence="1">
    <location>
        <begin position="86"/>
        <end position="107"/>
    </location>
</feature>
<reference evidence="4" key="1">
    <citation type="submission" date="2023-11" db="UniProtKB">
        <authorList>
            <consortium name="WormBaseParasite"/>
        </authorList>
    </citation>
    <scope>IDENTIFICATION</scope>
</reference>
<feature type="compositionally biased region" description="Acidic residues" evidence="1">
    <location>
        <begin position="736"/>
        <end position="748"/>
    </location>
</feature>
<feature type="region of interest" description="Disordered" evidence="1">
    <location>
        <begin position="1200"/>
        <end position="1233"/>
    </location>
</feature>
<feature type="compositionally biased region" description="Polar residues" evidence="1">
    <location>
        <begin position="1535"/>
        <end position="1549"/>
    </location>
</feature>
<protein>
    <recommendedName>
        <fullName evidence="2">CTF/NF-I domain-containing protein</fullName>
    </recommendedName>
</protein>
<dbReference type="GO" id="GO:0005634">
    <property type="term" value="C:nucleus"/>
    <property type="evidence" value="ECO:0007669"/>
    <property type="project" value="InterPro"/>
</dbReference>
<dbReference type="GO" id="GO:0003700">
    <property type="term" value="F:DNA-binding transcription factor activity"/>
    <property type="evidence" value="ECO:0007669"/>
    <property type="project" value="InterPro"/>
</dbReference>
<proteinExistence type="predicted"/>
<feature type="compositionally biased region" description="Low complexity" evidence="1">
    <location>
        <begin position="1213"/>
        <end position="1230"/>
    </location>
</feature>
<sequence length="1549" mass="169304">MEPNNINVKPEPLFSNLSTGVLYPLSVHNPGNNQLSPSCTVLQDDSFPNSSSIRIPSVGFPLNDSDKLDTSTTVCLSSQTKAEFYSESDKSNHNSLSSSTDSNTKPLSVHCAEESSNVFSAQSSLPSLNSEFQVPNLPSECSHKFPVHAAAKPSEALFVRALIGRCKRIAPLWFRGVSSMRERNREENRRMACNSGQSQSDWSLIALKIGEMNAGSETDAVSNLLKKLYKELPSDSVFWFLKCWLGSEDTLNDPHSCVISRGDAKGRMRRIDGGKGSDKVWRLDTIVGMLYHGLPMSSTDTNIMVHTCDHELCVRPQHIRFRASSVALVVVLKALAQAGYTIIPPSIAANPEGIAPNVPDEYVDVFGPFSIEQLQQYRSENLNPANESISKLTLSASDRDLIDLVPVIKDALQKSETTTTMTTTITTGSMNLNRANSFPNSYLSYGGYHKSHKLDPLHESLTITTTINNFSLNTLNYTQQPSPIYQHSMNDFNHSTLICSTNRNHSIQSNNLNNNNNNHDSMVYSKDHNGILLKSERYSLKRPRPVSPSSFPSSPAKNSYHLHSSSSPPLLISGIPFSNNSNSSNNNANATTTTNNNNTRISQIHPQIRRPSDSTLLTNGNISSLISNNPISLTCANNNNNNTSSAFYTFSMHDNSSALSRSLQCANTITTPTTATINSNTTATTSIVISTSNSLLPHTSPNSYVSRSIKNDQDQSMLHDHHFHSDQSLVQRQNQEGEEEENDDDGDDDHSSSPFLLQSCTTMQQQQRHCNLNKDGTFLCSQPYLGLIVNSSSMNGLHIYPSSVNNTLNTTTNNNNINTTISWMNSSNYSSSGKSTPRQPAKKRPEARTPTIDGSLDENLLSYPLSNSLTSNTSMMTTSTATGLCNFDDSHSHLSTTPVTSTESTTNTFMVHHKSPFVPVHSRIGRPSSTELIPTSLNYINNDPGSRCLSSFTTNMTVNNSPKKQISEKYQLITNAANVNFSSTHHNTSDRNVDEDVVDDDDEGEMDQELVDIMVARNTASTVSNFSSYSSSNLNNSFKSQISHNEIHPLLLNYNNNNRSITTTNNNSNINNRQDLLNSDEIGSASPNGRRVIAAIVAALANVSESPLMMESSTPVNNSRRSVSACSLPHIDVNALNEDSLDLFSHHNHNHQNNHINGNFITNIHQNHIGQSNKNNSLNGNSEWNYSNKSMTRKSLRIGIGDEQPLTPPPPKLMSSSLSSSSRKLLTPLSGPMIRTTTSTVSLRNEINSFTDDHATLDIIPKLSPNVNCTMNDDDNNNNNNNIGEYNLNRKDSSPQESSMHELATLLRNSPASGISQELIDMLANMAQQYGMQQSRTGSRASRPSSQVAQRFYRSLVNGSVCGSPFPITPVGNSTSSTFNFLHTPNSCGGVSGVVSGVSVGGIVSCEQNNNITPLSYCHQTNGLTTTTTDNNSSSYSTLPTNHLHSFSFTPLSVDDLDSSTSLQILPTCTNHELLLTNNRNCINQCGILNHHHHCSSSPSSSQFISSSSCSSSSSSSTISSFHSHTINNNNNNNTVPMSSTASAFSLHN</sequence>
<evidence type="ECO:0000256" key="1">
    <source>
        <dbReference type="SAM" id="MobiDB-lite"/>
    </source>
</evidence>
<feature type="domain" description="CTF/NF-I" evidence="2">
    <location>
        <begin position="143"/>
        <end position="345"/>
    </location>
</feature>
<feature type="region of interest" description="Disordered" evidence="1">
    <location>
        <begin position="824"/>
        <end position="858"/>
    </location>
</feature>
<accession>A0AA85AFC1</accession>
<feature type="region of interest" description="Disordered" evidence="1">
    <location>
        <begin position="982"/>
        <end position="1002"/>
    </location>
</feature>
<feature type="region of interest" description="Disordered" evidence="1">
    <location>
        <begin position="728"/>
        <end position="755"/>
    </location>
</feature>
<organism evidence="3 4">
    <name type="scientific">Schistosoma margrebowiei</name>
    <dbReference type="NCBI Taxonomy" id="48269"/>
    <lineage>
        <taxon>Eukaryota</taxon>
        <taxon>Metazoa</taxon>
        <taxon>Spiralia</taxon>
        <taxon>Lophotrochozoa</taxon>
        <taxon>Platyhelminthes</taxon>
        <taxon>Trematoda</taxon>
        <taxon>Digenea</taxon>
        <taxon>Strigeidida</taxon>
        <taxon>Schistosomatoidea</taxon>
        <taxon>Schistosomatidae</taxon>
        <taxon>Schistosoma</taxon>
    </lineage>
</organism>
<dbReference type="InterPro" id="IPR020604">
    <property type="entry name" value="CTF/NFI_DNA-bd-dom"/>
</dbReference>
<dbReference type="Proteomes" id="UP000050790">
    <property type="component" value="Unassembled WGS sequence"/>
</dbReference>
<evidence type="ECO:0000259" key="2">
    <source>
        <dbReference type="PROSITE" id="PS51080"/>
    </source>
</evidence>
<feature type="region of interest" description="Disordered" evidence="1">
    <location>
        <begin position="1528"/>
        <end position="1549"/>
    </location>
</feature>